<reference evidence="1 2" key="1">
    <citation type="submission" date="2018-10" db="EMBL/GenBank/DDBJ databases">
        <title>Ulvibacterium marinum gen. nov., sp. nov., a novel marine bacterium of the family Flavobacteriaceae, isolated from a culture of the green alga Ulva prolifera.</title>
        <authorList>
            <person name="Zhang Z."/>
        </authorList>
    </citation>
    <scope>NUCLEOTIDE SEQUENCE [LARGE SCALE GENOMIC DNA]</scope>
    <source>
        <strain evidence="1 2">CCMM003</strain>
    </source>
</reference>
<accession>A0A3B0C7M9</accession>
<dbReference type="EMBL" id="RBCJ01000003">
    <property type="protein sequence ID" value="RKN79447.1"/>
    <property type="molecule type" value="Genomic_DNA"/>
</dbReference>
<evidence type="ECO:0000313" key="1">
    <source>
        <dbReference type="EMBL" id="RKN79447.1"/>
    </source>
</evidence>
<dbReference type="SUPFAM" id="SSF102588">
    <property type="entry name" value="LmbE-like"/>
    <property type="match status" value="1"/>
</dbReference>
<organism evidence="1 2">
    <name type="scientific">Ulvibacterium marinum</name>
    <dbReference type="NCBI Taxonomy" id="2419782"/>
    <lineage>
        <taxon>Bacteria</taxon>
        <taxon>Pseudomonadati</taxon>
        <taxon>Bacteroidota</taxon>
        <taxon>Flavobacteriia</taxon>
        <taxon>Flavobacteriales</taxon>
        <taxon>Flavobacteriaceae</taxon>
        <taxon>Ulvibacterium</taxon>
    </lineage>
</organism>
<dbReference type="AlphaFoldDB" id="A0A3B0C7M9"/>
<dbReference type="RefSeq" id="WP_120712261.1">
    <property type="nucleotide sequence ID" value="NZ_RBCJ01000003.1"/>
</dbReference>
<dbReference type="PANTHER" id="PTHR12993">
    <property type="entry name" value="N-ACETYLGLUCOSAMINYL-PHOSPHATIDYLINOSITOL DE-N-ACETYLASE-RELATED"/>
    <property type="match status" value="1"/>
</dbReference>
<dbReference type="OrthoDB" id="9790023at2"/>
<dbReference type="Gene3D" id="3.40.50.10320">
    <property type="entry name" value="LmbE-like"/>
    <property type="match status" value="1"/>
</dbReference>
<dbReference type="InterPro" id="IPR024078">
    <property type="entry name" value="LmbE-like_dom_sf"/>
</dbReference>
<dbReference type="Pfam" id="PF02585">
    <property type="entry name" value="PIG-L"/>
    <property type="match status" value="1"/>
</dbReference>
<name>A0A3B0C7M9_9FLAO</name>
<proteinExistence type="predicted"/>
<dbReference type="PANTHER" id="PTHR12993:SF11">
    <property type="entry name" value="N-ACETYLGLUCOSAMINYL-PHOSPHATIDYLINOSITOL DE-N-ACETYLASE"/>
    <property type="match status" value="1"/>
</dbReference>
<dbReference type="GO" id="GO:0016811">
    <property type="term" value="F:hydrolase activity, acting on carbon-nitrogen (but not peptide) bonds, in linear amides"/>
    <property type="evidence" value="ECO:0007669"/>
    <property type="project" value="TreeGrafter"/>
</dbReference>
<dbReference type="Proteomes" id="UP000276603">
    <property type="component" value="Unassembled WGS sequence"/>
</dbReference>
<protein>
    <submittedName>
        <fullName evidence="1">PIG-L family deacetylase</fullName>
    </submittedName>
</protein>
<evidence type="ECO:0000313" key="2">
    <source>
        <dbReference type="Proteomes" id="UP000276603"/>
    </source>
</evidence>
<dbReference type="PROSITE" id="PS51257">
    <property type="entry name" value="PROKAR_LIPOPROTEIN"/>
    <property type="match status" value="1"/>
</dbReference>
<dbReference type="InterPro" id="IPR003737">
    <property type="entry name" value="GlcNAc_PI_deacetylase-related"/>
</dbReference>
<comment type="caution">
    <text evidence="1">The sequence shown here is derived from an EMBL/GenBank/DDBJ whole genome shotgun (WGS) entry which is preliminary data.</text>
</comment>
<sequence>MKTKLTAIFLAALLFSCKDKEKTEFPEAKKPPKTIMALFAHPDDETTIGPILAKYASLSDVHLVVATDGRYGVTDHSGLPAGDSLVAVRKEETKCACEKLGINPPHFLEAKDGLGLNGNHNFYVEVKTLKERIQEKITELQPDVILTFGPDGDTGHPDHRMVGLLATEILLREGWANTIDLYHFGWTKDQIKKFPQDWGLGYVHPDHLNTTISFSPEEEEKAFSSLRCHKSQFAEPDMVKWIQAERNDTTNVLYFRKFSLDNATLTGF</sequence>
<gene>
    <name evidence="1" type="ORF">D7Z94_14150</name>
</gene>
<keyword evidence="2" id="KW-1185">Reference proteome</keyword>